<keyword evidence="3" id="KW-1185">Reference proteome</keyword>
<dbReference type="Gene3D" id="1.10.150.690">
    <property type="entry name" value="DUF2063"/>
    <property type="match status" value="1"/>
</dbReference>
<dbReference type="InterPro" id="IPR044922">
    <property type="entry name" value="DUF2063_N_sf"/>
</dbReference>
<evidence type="ECO:0000313" key="3">
    <source>
        <dbReference type="Proteomes" id="UP000198749"/>
    </source>
</evidence>
<feature type="domain" description="Putative DNA-binding" evidence="1">
    <location>
        <begin position="8"/>
        <end position="95"/>
    </location>
</feature>
<reference evidence="3" key="1">
    <citation type="submission" date="2016-10" db="EMBL/GenBank/DDBJ databases">
        <authorList>
            <person name="Varghese N."/>
            <person name="Submissions S."/>
        </authorList>
    </citation>
    <scope>NUCLEOTIDE SEQUENCE [LARGE SCALE GENOMIC DNA]</scope>
    <source>
        <strain evidence="3">DSM 18887</strain>
    </source>
</reference>
<dbReference type="OrthoDB" id="4146344at2"/>
<sequence>MALSPYIDAFADYLRTGDARGMNDFCVNAEHMKRLSVYRNGFYKGCVDALAANFPVCEKLIGRETFKRIACVYVDHFPPGQGTLVGYGQRFPGFLSDFIAAIEAPPETVTLSPALVDLARLDYAWLTSLMSADATQTLTAEKISWLVEGGHDFTQAVVTLNTSVVLLRVNPGTLNQWIGLKTDSGIAEPVENSAVEEELHSISELTRADSAVAVDTVMFWRVQGAVQARSLSAPEIALMATLQGEGGILERAFDAALAVDPDFDVSDVFSACLQNEILEIDMAKYNDKH</sequence>
<keyword evidence="2" id="KW-0238">DNA-binding</keyword>
<accession>A0A1H9EW80</accession>
<evidence type="ECO:0000259" key="1">
    <source>
        <dbReference type="Pfam" id="PF09836"/>
    </source>
</evidence>
<dbReference type="InterPro" id="IPR018640">
    <property type="entry name" value="DUF2063"/>
</dbReference>
<evidence type="ECO:0000313" key="2">
    <source>
        <dbReference type="EMBL" id="SEQ29902.1"/>
    </source>
</evidence>
<dbReference type="Proteomes" id="UP000198749">
    <property type="component" value="Unassembled WGS sequence"/>
</dbReference>
<dbReference type="EMBL" id="FOGB01000002">
    <property type="protein sequence ID" value="SEQ29902.1"/>
    <property type="molecule type" value="Genomic_DNA"/>
</dbReference>
<organism evidence="2 3">
    <name type="scientific">Amphritea atlantica</name>
    <dbReference type="NCBI Taxonomy" id="355243"/>
    <lineage>
        <taxon>Bacteria</taxon>
        <taxon>Pseudomonadati</taxon>
        <taxon>Pseudomonadota</taxon>
        <taxon>Gammaproteobacteria</taxon>
        <taxon>Oceanospirillales</taxon>
        <taxon>Oceanospirillaceae</taxon>
        <taxon>Amphritea</taxon>
    </lineage>
</organism>
<dbReference type="AlphaFoldDB" id="A0A1H9EW80"/>
<dbReference type="GO" id="GO:0003677">
    <property type="term" value="F:DNA binding"/>
    <property type="evidence" value="ECO:0007669"/>
    <property type="project" value="UniProtKB-KW"/>
</dbReference>
<dbReference type="Pfam" id="PF09836">
    <property type="entry name" value="DUF2063"/>
    <property type="match status" value="1"/>
</dbReference>
<dbReference type="STRING" id="355243.SAMN03080615_01105"/>
<protein>
    <submittedName>
        <fullName evidence="2">Putative DNA-binding domain-containing protein</fullName>
    </submittedName>
</protein>
<dbReference type="RefSeq" id="WP_091355040.1">
    <property type="nucleotide sequence ID" value="NZ_AP025284.1"/>
</dbReference>
<proteinExistence type="predicted"/>
<gene>
    <name evidence="2" type="ORF">SAMN03080615_01105</name>
</gene>
<name>A0A1H9EW80_9GAMM</name>